<feature type="signal peptide" evidence="2">
    <location>
        <begin position="1"/>
        <end position="25"/>
    </location>
</feature>
<comment type="caution">
    <text evidence="3">The sequence shown here is derived from an EMBL/GenBank/DDBJ whole genome shotgun (WGS) entry which is preliminary data.</text>
</comment>
<reference evidence="3 4" key="1">
    <citation type="submission" date="2019-12" db="EMBL/GenBank/DDBJ databases">
        <authorList>
            <person name="Li M."/>
        </authorList>
    </citation>
    <scope>NUCLEOTIDE SEQUENCE [LARGE SCALE GENOMIC DNA]</scope>
    <source>
        <strain evidence="3 4">GBMRC 2024</strain>
    </source>
</reference>
<sequence length="534" mass="59047">MHYRTLRAALLGCALTAILSPLALAQDATVLIQPTAVAQGSRPLPPPGLDMRQMERSDYVTLYPGVYAEHEKGPVAGYFAQNQAIRDRGPIDVQALVSGKLPKDTPGLGPIIHVTADWLAYQNGKYDPLNPIRHDPARAEAAGYRDVPAYPTFGNHDDSVMAPWPPEARDKLLVSDLNHSITNYLPVYAGDTLYTVVNSRDVTDLTPEQGSTRRAVSIVTHASLYNQHGEKVSDEVFRVTEEESVLKDRAKAPRDPDFGQIWEAPDWTKRKAHVYTDADWDFIVGTWKAEVIRGATPRYWEDVRIGDSPAPTLDGPIEESPTPTWGMGMGSGGSRTLEDRILKTGFEGMVRNPVDGIWRLEDPNLQRPAFPPVPSFADAPPPVPRPGAVDTSQIHTSSTKRAALVNFTGRDYAVRHLTNWMGDAGWIRTLNWSIMDPRAHWANGMPVVPDTLNPRYVSRVPGMADRHVTTHGLTEDIALVKSRVTGKRIVNGRHEVELTWWIETIDGDIWEEGSALIDLPSRTAAIDTAVPTVR</sequence>
<dbReference type="AlphaFoldDB" id="A0A6L7GAA2"/>
<dbReference type="Proteomes" id="UP000477911">
    <property type="component" value="Unassembled WGS sequence"/>
</dbReference>
<dbReference type="CDD" id="cd03441">
    <property type="entry name" value="R_hydratase_like"/>
    <property type="match status" value="1"/>
</dbReference>
<organism evidence="3 4">
    <name type="scientific">Pseudooceanicola albus</name>
    <dbReference type="NCBI Taxonomy" id="2692189"/>
    <lineage>
        <taxon>Bacteria</taxon>
        <taxon>Pseudomonadati</taxon>
        <taxon>Pseudomonadota</taxon>
        <taxon>Alphaproteobacteria</taxon>
        <taxon>Rhodobacterales</taxon>
        <taxon>Paracoccaceae</taxon>
        <taxon>Pseudooceanicola</taxon>
    </lineage>
</organism>
<dbReference type="SUPFAM" id="SSF54637">
    <property type="entry name" value="Thioesterase/thiol ester dehydrase-isomerase"/>
    <property type="match status" value="1"/>
</dbReference>
<protein>
    <submittedName>
        <fullName evidence="3">Uncharacterized protein</fullName>
    </submittedName>
</protein>
<name>A0A6L7GAA2_9RHOB</name>
<feature type="chain" id="PRO_5026688535" evidence="2">
    <location>
        <begin position="26"/>
        <end position="534"/>
    </location>
</feature>
<evidence type="ECO:0000256" key="1">
    <source>
        <dbReference type="SAM" id="MobiDB-lite"/>
    </source>
</evidence>
<accession>A0A6L7GAA2</accession>
<proteinExistence type="predicted"/>
<dbReference type="EMBL" id="WUMU01000039">
    <property type="protein sequence ID" value="MXN20941.1"/>
    <property type="molecule type" value="Genomic_DNA"/>
</dbReference>
<evidence type="ECO:0000256" key="2">
    <source>
        <dbReference type="SAM" id="SignalP"/>
    </source>
</evidence>
<dbReference type="Gene3D" id="3.10.129.10">
    <property type="entry name" value="Hotdog Thioesterase"/>
    <property type="match status" value="1"/>
</dbReference>
<gene>
    <name evidence="3" type="ORF">GR170_24205</name>
</gene>
<evidence type="ECO:0000313" key="3">
    <source>
        <dbReference type="EMBL" id="MXN20941.1"/>
    </source>
</evidence>
<feature type="region of interest" description="Disordered" evidence="1">
    <location>
        <begin position="310"/>
        <end position="332"/>
    </location>
</feature>
<dbReference type="RefSeq" id="WP_160897060.1">
    <property type="nucleotide sequence ID" value="NZ_WUMU01000039.1"/>
</dbReference>
<keyword evidence="2" id="KW-0732">Signal</keyword>
<dbReference type="InterPro" id="IPR029069">
    <property type="entry name" value="HotDog_dom_sf"/>
</dbReference>
<evidence type="ECO:0000313" key="4">
    <source>
        <dbReference type="Proteomes" id="UP000477911"/>
    </source>
</evidence>
<keyword evidence="4" id="KW-1185">Reference proteome</keyword>